<dbReference type="Gene3D" id="3.90.226.10">
    <property type="entry name" value="2-enoyl-CoA Hydratase, Chain A, domain 1"/>
    <property type="match status" value="1"/>
</dbReference>
<feature type="non-terminal residue" evidence="2">
    <location>
        <position position="113"/>
    </location>
</feature>
<organism evidence="2">
    <name type="scientific">marine sediment metagenome</name>
    <dbReference type="NCBI Taxonomy" id="412755"/>
    <lineage>
        <taxon>unclassified sequences</taxon>
        <taxon>metagenomes</taxon>
        <taxon>ecological metagenomes</taxon>
    </lineage>
</organism>
<dbReference type="InterPro" id="IPR029045">
    <property type="entry name" value="ClpP/crotonase-like_dom_sf"/>
</dbReference>
<accession>X1DE41</accession>
<dbReference type="AlphaFoldDB" id="X1DE41"/>
<dbReference type="InterPro" id="IPR034733">
    <property type="entry name" value="AcCoA_carboxyl_beta"/>
</dbReference>
<feature type="domain" description="Acetyl-coenzyme A carboxylase carboxyl transferase subunit beta" evidence="1">
    <location>
        <begin position="48"/>
        <end position="110"/>
    </location>
</feature>
<comment type="caution">
    <text evidence="2">The sequence shown here is derived from an EMBL/GenBank/DDBJ whole genome shotgun (WGS) entry which is preliminary data.</text>
</comment>
<protein>
    <recommendedName>
        <fullName evidence="1">Acetyl-coenzyme A carboxylase carboxyl transferase subunit beta domain-containing protein</fullName>
    </recommendedName>
</protein>
<dbReference type="EMBL" id="BARU01002902">
    <property type="protein sequence ID" value="GAH19051.1"/>
    <property type="molecule type" value="Genomic_DNA"/>
</dbReference>
<evidence type="ECO:0000259" key="1">
    <source>
        <dbReference type="Pfam" id="PF01039"/>
    </source>
</evidence>
<sequence>MAQKAQQAMPMLSPLCPIFSDEVSHAALLGMSLGSSQLFMTYVYTDNRLDNTDETRQKLVSEYKERFANPYIAAARGYIDDVIDPRVTRPKLIRALETLENPSDSTRPQKNTG</sequence>
<reference evidence="2" key="1">
    <citation type="journal article" date="2014" name="Front. Microbiol.">
        <title>High frequency of phylogenetically diverse reductive dehalogenase-homologous genes in deep subseafloor sedimentary metagenomes.</title>
        <authorList>
            <person name="Kawai M."/>
            <person name="Futagami T."/>
            <person name="Toyoda A."/>
            <person name="Takaki Y."/>
            <person name="Nishi S."/>
            <person name="Hori S."/>
            <person name="Arai W."/>
            <person name="Tsubouchi T."/>
            <person name="Morono Y."/>
            <person name="Uchiyama I."/>
            <person name="Ito T."/>
            <person name="Fujiyama A."/>
            <person name="Inagaki F."/>
            <person name="Takami H."/>
        </authorList>
    </citation>
    <scope>NUCLEOTIDE SEQUENCE</scope>
    <source>
        <strain evidence="2">Expedition CK06-06</strain>
    </source>
</reference>
<dbReference type="Pfam" id="PF01039">
    <property type="entry name" value="Carboxyl_trans"/>
    <property type="match status" value="1"/>
</dbReference>
<gene>
    <name evidence="2" type="ORF">S03H2_06569</name>
</gene>
<proteinExistence type="predicted"/>
<name>X1DE41_9ZZZZ</name>
<dbReference type="SUPFAM" id="SSF52096">
    <property type="entry name" value="ClpP/crotonase"/>
    <property type="match status" value="1"/>
</dbReference>
<evidence type="ECO:0000313" key="2">
    <source>
        <dbReference type="EMBL" id="GAH19051.1"/>
    </source>
</evidence>